<evidence type="ECO:0000256" key="6">
    <source>
        <dbReference type="SAM" id="Phobius"/>
    </source>
</evidence>
<feature type="transmembrane region" description="Helical" evidence="6">
    <location>
        <begin position="258"/>
        <end position="283"/>
    </location>
</feature>
<evidence type="ECO:0000313" key="8">
    <source>
        <dbReference type="EMBL" id="SDH62189.1"/>
    </source>
</evidence>
<feature type="transmembrane region" description="Helical" evidence="6">
    <location>
        <begin position="226"/>
        <end position="252"/>
    </location>
</feature>
<evidence type="ECO:0000259" key="7">
    <source>
        <dbReference type="PROSITE" id="PS50850"/>
    </source>
</evidence>
<evidence type="ECO:0000256" key="3">
    <source>
        <dbReference type="ARBA" id="ARBA00022692"/>
    </source>
</evidence>
<evidence type="ECO:0000256" key="2">
    <source>
        <dbReference type="ARBA" id="ARBA00022448"/>
    </source>
</evidence>
<dbReference type="InterPro" id="IPR011701">
    <property type="entry name" value="MFS"/>
</dbReference>
<dbReference type="STRING" id="366584.SAMN05216377_12910"/>
<feature type="transmembrane region" description="Helical" evidence="6">
    <location>
        <begin position="160"/>
        <end position="182"/>
    </location>
</feature>
<accession>A0A1G8DXM7</accession>
<comment type="subcellular location">
    <subcellularLocation>
        <location evidence="1">Cell membrane</location>
        <topology evidence="1">Multi-pass membrane protein</topology>
    </subcellularLocation>
</comment>
<dbReference type="RefSeq" id="WP_245707898.1">
    <property type="nucleotide sequence ID" value="NZ_FNBE01000029.1"/>
</dbReference>
<feature type="transmembrane region" description="Helical" evidence="6">
    <location>
        <begin position="92"/>
        <end position="113"/>
    </location>
</feature>
<dbReference type="Proteomes" id="UP000198967">
    <property type="component" value="Unassembled WGS sequence"/>
</dbReference>
<reference evidence="8 9" key="1">
    <citation type="submission" date="2016-10" db="EMBL/GenBank/DDBJ databases">
        <authorList>
            <person name="de Groot N.N."/>
        </authorList>
    </citation>
    <scope>NUCLEOTIDE SEQUENCE [LARGE SCALE GENOMIC DNA]</scope>
    <source>
        <strain evidence="8 9">CGMCC 4.3143</strain>
    </source>
</reference>
<sequence>MPFLIVLYLFNYLDRITLAVVGPNGMNDELNLSAAAFGFASGIFFAGYLLLEVPSNIALHRFGARKWIARIVFSWGVVASLTTFVPNAEALYALRILLGMAEAGFAPGVLLYLTYWFPRRVQAQAIATFAVAIPLSSVVGAPLMSWLVTSGDGWFGLPGWRVTILLTGLPAIVLGILCWFVLADRPASTSWLTSAERDLLEAEIAADQAVVQSQHRVRDALKNRSVWVLASVLFTILYGMYAIGFFLPTIIAGFQEQFAVSFSTVQVGFLTAIPYALAAGAMIMWARRADARRTVVVHAAAASALGSVGIGIAVVASSPLMAMVGVSLGAMGLLSALATFLAVPARMFTGVAAAACLGLVNTAGNLGSFVGPFATGWIRDLTGTTKAGLLLISAILIIGAAVLVLRFRELDRIATGDIRGGTREIVDSHSEPESPS</sequence>
<dbReference type="Gene3D" id="1.20.1250.20">
    <property type="entry name" value="MFS general substrate transporter like domains"/>
    <property type="match status" value="2"/>
</dbReference>
<evidence type="ECO:0000256" key="4">
    <source>
        <dbReference type="ARBA" id="ARBA00022989"/>
    </source>
</evidence>
<dbReference type="Pfam" id="PF07690">
    <property type="entry name" value="MFS_1"/>
    <property type="match status" value="1"/>
</dbReference>
<feature type="transmembrane region" description="Helical" evidence="6">
    <location>
        <begin position="125"/>
        <end position="148"/>
    </location>
</feature>
<evidence type="ECO:0000256" key="5">
    <source>
        <dbReference type="ARBA" id="ARBA00023136"/>
    </source>
</evidence>
<dbReference type="InterPro" id="IPR020846">
    <property type="entry name" value="MFS_dom"/>
</dbReference>
<dbReference type="SUPFAM" id="SSF103473">
    <property type="entry name" value="MFS general substrate transporter"/>
    <property type="match status" value="1"/>
</dbReference>
<dbReference type="GO" id="GO:0005886">
    <property type="term" value="C:plasma membrane"/>
    <property type="evidence" value="ECO:0007669"/>
    <property type="project" value="UniProtKB-SubCell"/>
</dbReference>
<dbReference type="EMBL" id="FNBE01000029">
    <property type="protein sequence ID" value="SDH62189.1"/>
    <property type="molecule type" value="Genomic_DNA"/>
</dbReference>
<keyword evidence="4 6" id="KW-1133">Transmembrane helix</keyword>
<feature type="transmembrane region" description="Helical" evidence="6">
    <location>
        <begin position="35"/>
        <end position="55"/>
    </location>
</feature>
<keyword evidence="2" id="KW-0813">Transport</keyword>
<dbReference type="InterPro" id="IPR036259">
    <property type="entry name" value="MFS_trans_sf"/>
</dbReference>
<dbReference type="PANTHER" id="PTHR43791:SF36">
    <property type="entry name" value="TRANSPORTER, PUTATIVE (AFU_ORTHOLOGUE AFUA_6G08340)-RELATED"/>
    <property type="match status" value="1"/>
</dbReference>
<keyword evidence="3 6" id="KW-0812">Transmembrane</keyword>
<proteinExistence type="predicted"/>
<evidence type="ECO:0000256" key="1">
    <source>
        <dbReference type="ARBA" id="ARBA00004651"/>
    </source>
</evidence>
<evidence type="ECO:0000313" key="9">
    <source>
        <dbReference type="Proteomes" id="UP000198967"/>
    </source>
</evidence>
<keyword evidence="5 6" id="KW-0472">Membrane</keyword>
<gene>
    <name evidence="8" type="ORF">SAMN05216377_12910</name>
</gene>
<feature type="domain" description="Major facilitator superfamily (MFS) profile" evidence="7">
    <location>
        <begin position="1"/>
        <end position="411"/>
    </location>
</feature>
<feature type="transmembrane region" description="Helical" evidence="6">
    <location>
        <begin position="322"/>
        <end position="343"/>
    </location>
</feature>
<dbReference type="GO" id="GO:0022857">
    <property type="term" value="F:transmembrane transporter activity"/>
    <property type="evidence" value="ECO:0007669"/>
    <property type="project" value="InterPro"/>
</dbReference>
<feature type="transmembrane region" description="Helical" evidence="6">
    <location>
        <begin position="350"/>
        <end position="375"/>
    </location>
</feature>
<feature type="transmembrane region" description="Helical" evidence="6">
    <location>
        <begin position="67"/>
        <end position="86"/>
    </location>
</feature>
<name>A0A1G8DXM7_PSEOR</name>
<protein>
    <submittedName>
        <fullName evidence="8">Nitrate/nitrite transporter NarK</fullName>
    </submittedName>
</protein>
<feature type="transmembrane region" description="Helical" evidence="6">
    <location>
        <begin position="387"/>
        <end position="405"/>
    </location>
</feature>
<dbReference type="PANTHER" id="PTHR43791">
    <property type="entry name" value="PERMEASE-RELATED"/>
    <property type="match status" value="1"/>
</dbReference>
<organism evidence="8 9">
    <name type="scientific">Pseudonocardia oroxyli</name>
    <dbReference type="NCBI Taxonomy" id="366584"/>
    <lineage>
        <taxon>Bacteria</taxon>
        <taxon>Bacillati</taxon>
        <taxon>Actinomycetota</taxon>
        <taxon>Actinomycetes</taxon>
        <taxon>Pseudonocardiales</taxon>
        <taxon>Pseudonocardiaceae</taxon>
        <taxon>Pseudonocardia</taxon>
    </lineage>
</organism>
<keyword evidence="9" id="KW-1185">Reference proteome</keyword>
<dbReference type="PROSITE" id="PS50850">
    <property type="entry name" value="MFS"/>
    <property type="match status" value="1"/>
</dbReference>
<feature type="transmembrane region" description="Helical" evidence="6">
    <location>
        <begin position="295"/>
        <end position="316"/>
    </location>
</feature>
<dbReference type="AlphaFoldDB" id="A0A1G8DXM7"/>
<dbReference type="FunFam" id="1.20.1250.20:FF:000018">
    <property type="entry name" value="MFS transporter permease"/>
    <property type="match status" value="1"/>
</dbReference>
<dbReference type="CDD" id="cd17319">
    <property type="entry name" value="MFS_ExuT_GudP_like"/>
    <property type="match status" value="1"/>
</dbReference>